<dbReference type="AlphaFoldDB" id="A0A3N4JYJ2"/>
<evidence type="ECO:0000259" key="6">
    <source>
        <dbReference type="PROSITE" id="PS51891"/>
    </source>
</evidence>
<dbReference type="InterPro" id="IPR006913">
    <property type="entry name" value="CENP-V/GFA"/>
</dbReference>
<evidence type="ECO:0000256" key="5">
    <source>
        <dbReference type="SAM" id="MobiDB-lite"/>
    </source>
</evidence>
<feature type="compositionally biased region" description="Basic and acidic residues" evidence="5">
    <location>
        <begin position="144"/>
        <end position="154"/>
    </location>
</feature>
<feature type="region of interest" description="Disordered" evidence="5">
    <location>
        <begin position="132"/>
        <end position="154"/>
    </location>
</feature>
<dbReference type="STRING" id="1336337.A0A3N4JYJ2"/>
<dbReference type="PROSITE" id="PS51891">
    <property type="entry name" value="CENP_V_GFA"/>
    <property type="match status" value="1"/>
</dbReference>
<dbReference type="OrthoDB" id="9970124at2759"/>
<feature type="non-terminal residue" evidence="7">
    <location>
        <position position="1"/>
    </location>
</feature>
<dbReference type="Pfam" id="PF04828">
    <property type="entry name" value="GFA"/>
    <property type="match status" value="1"/>
</dbReference>
<evidence type="ECO:0000313" key="8">
    <source>
        <dbReference type="Proteomes" id="UP000276215"/>
    </source>
</evidence>
<sequence>GSCFCQNVRFEICRERPLNAKFCHCEGCQVLHGAPFQWAAIFNKEDVHFTHGRENLMYWHSGEMSQEYILPCKVSCGNCRAPIMDEGRNMLLLFPTLVKFGSVREKRLFHPSCHIFYSRRAIDVPDGLPKWSGHQDESELMPETFDRQHGGENI</sequence>
<dbReference type="PANTHER" id="PTHR33337">
    <property type="entry name" value="GFA DOMAIN-CONTAINING PROTEIN"/>
    <property type="match status" value="1"/>
</dbReference>
<dbReference type="Gene3D" id="3.90.1590.10">
    <property type="entry name" value="glutathione-dependent formaldehyde- activating enzyme (gfa)"/>
    <property type="match status" value="1"/>
</dbReference>
<keyword evidence="4" id="KW-0456">Lyase</keyword>
<evidence type="ECO:0000256" key="2">
    <source>
        <dbReference type="ARBA" id="ARBA00022723"/>
    </source>
</evidence>
<reference evidence="7 8" key="1">
    <citation type="journal article" date="2018" name="Nat. Ecol. Evol.">
        <title>Pezizomycetes genomes reveal the molecular basis of ectomycorrhizal truffle lifestyle.</title>
        <authorList>
            <person name="Murat C."/>
            <person name="Payen T."/>
            <person name="Noel B."/>
            <person name="Kuo A."/>
            <person name="Morin E."/>
            <person name="Chen J."/>
            <person name="Kohler A."/>
            <person name="Krizsan K."/>
            <person name="Balestrini R."/>
            <person name="Da Silva C."/>
            <person name="Montanini B."/>
            <person name="Hainaut M."/>
            <person name="Levati E."/>
            <person name="Barry K.W."/>
            <person name="Belfiori B."/>
            <person name="Cichocki N."/>
            <person name="Clum A."/>
            <person name="Dockter R.B."/>
            <person name="Fauchery L."/>
            <person name="Guy J."/>
            <person name="Iotti M."/>
            <person name="Le Tacon F."/>
            <person name="Lindquist E.A."/>
            <person name="Lipzen A."/>
            <person name="Malagnac F."/>
            <person name="Mello A."/>
            <person name="Molinier V."/>
            <person name="Miyauchi S."/>
            <person name="Poulain J."/>
            <person name="Riccioni C."/>
            <person name="Rubini A."/>
            <person name="Sitrit Y."/>
            <person name="Splivallo R."/>
            <person name="Traeger S."/>
            <person name="Wang M."/>
            <person name="Zifcakova L."/>
            <person name="Wipf D."/>
            <person name="Zambonelli A."/>
            <person name="Paolocci F."/>
            <person name="Nowrousian M."/>
            <person name="Ottonello S."/>
            <person name="Baldrian P."/>
            <person name="Spatafora J.W."/>
            <person name="Henrissat B."/>
            <person name="Nagy L.G."/>
            <person name="Aury J.M."/>
            <person name="Wincker P."/>
            <person name="Grigoriev I.V."/>
            <person name="Bonfante P."/>
            <person name="Martin F.M."/>
        </authorList>
    </citation>
    <scope>NUCLEOTIDE SEQUENCE [LARGE SCALE GENOMIC DNA]</scope>
    <source>
        <strain evidence="7 8">120613-1</strain>
    </source>
</reference>
<proteinExistence type="inferred from homology"/>
<keyword evidence="2" id="KW-0479">Metal-binding</keyword>
<keyword evidence="8" id="KW-1185">Reference proteome</keyword>
<dbReference type="Proteomes" id="UP000276215">
    <property type="component" value="Unassembled WGS sequence"/>
</dbReference>
<dbReference type="GO" id="GO:0046872">
    <property type="term" value="F:metal ion binding"/>
    <property type="evidence" value="ECO:0007669"/>
    <property type="project" value="UniProtKB-KW"/>
</dbReference>
<organism evidence="7 8">
    <name type="scientific">Choiromyces venosus 120613-1</name>
    <dbReference type="NCBI Taxonomy" id="1336337"/>
    <lineage>
        <taxon>Eukaryota</taxon>
        <taxon>Fungi</taxon>
        <taxon>Dikarya</taxon>
        <taxon>Ascomycota</taxon>
        <taxon>Pezizomycotina</taxon>
        <taxon>Pezizomycetes</taxon>
        <taxon>Pezizales</taxon>
        <taxon>Tuberaceae</taxon>
        <taxon>Choiromyces</taxon>
    </lineage>
</organism>
<dbReference type="EMBL" id="ML120362">
    <property type="protein sequence ID" value="RPB03444.1"/>
    <property type="molecule type" value="Genomic_DNA"/>
</dbReference>
<keyword evidence="3" id="KW-0862">Zinc</keyword>
<feature type="domain" description="CENP-V/GFA" evidence="6">
    <location>
        <begin position="1"/>
        <end position="132"/>
    </location>
</feature>
<dbReference type="InterPro" id="IPR011057">
    <property type="entry name" value="Mss4-like_sf"/>
</dbReference>
<dbReference type="GO" id="GO:0016846">
    <property type="term" value="F:carbon-sulfur lyase activity"/>
    <property type="evidence" value="ECO:0007669"/>
    <property type="project" value="InterPro"/>
</dbReference>
<protein>
    <recommendedName>
        <fullName evidence="6">CENP-V/GFA domain-containing protein</fullName>
    </recommendedName>
</protein>
<dbReference type="SUPFAM" id="SSF51316">
    <property type="entry name" value="Mss4-like"/>
    <property type="match status" value="1"/>
</dbReference>
<gene>
    <name evidence="7" type="ORF">L873DRAFT_1669622</name>
</gene>
<evidence type="ECO:0000256" key="3">
    <source>
        <dbReference type="ARBA" id="ARBA00022833"/>
    </source>
</evidence>
<dbReference type="PANTHER" id="PTHR33337:SF40">
    <property type="entry name" value="CENP-V_GFA DOMAIN-CONTAINING PROTEIN-RELATED"/>
    <property type="match status" value="1"/>
</dbReference>
<evidence type="ECO:0000256" key="1">
    <source>
        <dbReference type="ARBA" id="ARBA00005495"/>
    </source>
</evidence>
<name>A0A3N4JYJ2_9PEZI</name>
<comment type="similarity">
    <text evidence="1">Belongs to the Gfa family.</text>
</comment>
<evidence type="ECO:0000256" key="4">
    <source>
        <dbReference type="ARBA" id="ARBA00023239"/>
    </source>
</evidence>
<evidence type="ECO:0000313" key="7">
    <source>
        <dbReference type="EMBL" id="RPB03444.1"/>
    </source>
</evidence>
<accession>A0A3N4JYJ2</accession>